<dbReference type="Pfam" id="PF15672">
    <property type="entry name" value="Mucin15"/>
    <property type="match status" value="1"/>
</dbReference>
<dbReference type="PANTHER" id="PTHR45427">
    <property type="entry name" value="MUCIN-15"/>
    <property type="match status" value="1"/>
</dbReference>
<dbReference type="CTD" id="143662"/>
<organism evidence="4 5">
    <name type="scientific">Chrysochloris asiatica</name>
    <name type="common">Cape golden mole</name>
    <dbReference type="NCBI Taxonomy" id="185453"/>
    <lineage>
        <taxon>Eukaryota</taxon>
        <taxon>Metazoa</taxon>
        <taxon>Chordata</taxon>
        <taxon>Craniata</taxon>
        <taxon>Vertebrata</taxon>
        <taxon>Euteleostomi</taxon>
        <taxon>Mammalia</taxon>
        <taxon>Eutheria</taxon>
        <taxon>Afrotheria</taxon>
        <taxon>Chrysochloridae</taxon>
        <taxon>Chrysochlorinae</taxon>
        <taxon>Chrysochloris</taxon>
    </lineage>
</organism>
<reference evidence="5" key="1">
    <citation type="submission" date="2025-08" db="UniProtKB">
        <authorList>
            <consortium name="RefSeq"/>
        </authorList>
    </citation>
    <scope>IDENTIFICATION</scope>
    <source>
        <tissue evidence="5">Spleen</tissue>
    </source>
</reference>
<keyword evidence="2" id="KW-0812">Transmembrane</keyword>
<dbReference type="GeneID" id="102834243"/>
<feature type="region of interest" description="Disordered" evidence="1">
    <location>
        <begin position="136"/>
        <end position="173"/>
    </location>
</feature>
<accession>A0A9B0U2R3</accession>
<dbReference type="InterPro" id="IPR031371">
    <property type="entry name" value="Mucin-15"/>
</dbReference>
<evidence type="ECO:0000256" key="1">
    <source>
        <dbReference type="SAM" id="MobiDB-lite"/>
    </source>
</evidence>
<gene>
    <name evidence="5" type="primary">MUC15</name>
</gene>
<evidence type="ECO:0000313" key="5">
    <source>
        <dbReference type="RefSeq" id="XP_006872450.1"/>
    </source>
</evidence>
<keyword evidence="4" id="KW-1185">Reference proteome</keyword>
<evidence type="ECO:0000256" key="2">
    <source>
        <dbReference type="SAM" id="Phobius"/>
    </source>
</evidence>
<protein>
    <submittedName>
        <fullName evidence="5">Mucin-15 isoform X1</fullName>
    </submittedName>
</protein>
<keyword evidence="2" id="KW-0472">Membrane</keyword>
<proteinExistence type="predicted"/>
<dbReference type="PANTHER" id="PTHR45427:SF1">
    <property type="entry name" value="MUCIN-15"/>
    <property type="match status" value="1"/>
</dbReference>
<keyword evidence="3" id="KW-0732">Signal</keyword>
<dbReference type="AlphaFoldDB" id="A0A9B0U2R3"/>
<dbReference type="RefSeq" id="XP_006872450.1">
    <property type="nucleotide sequence ID" value="XM_006872388.1"/>
</dbReference>
<evidence type="ECO:0000256" key="3">
    <source>
        <dbReference type="SAM" id="SignalP"/>
    </source>
</evidence>
<feature type="region of interest" description="Disordered" evidence="1">
    <location>
        <begin position="307"/>
        <end position="337"/>
    </location>
</feature>
<feature type="compositionally biased region" description="Polar residues" evidence="1">
    <location>
        <begin position="147"/>
        <end position="173"/>
    </location>
</feature>
<feature type="compositionally biased region" description="Polar residues" evidence="1">
    <location>
        <begin position="307"/>
        <end position="319"/>
    </location>
</feature>
<feature type="signal peptide" evidence="3">
    <location>
        <begin position="1"/>
        <end position="23"/>
    </location>
</feature>
<feature type="transmembrane region" description="Helical" evidence="2">
    <location>
        <begin position="241"/>
        <end position="264"/>
    </location>
</feature>
<dbReference type="OrthoDB" id="9950822at2759"/>
<feature type="compositionally biased region" description="Low complexity" evidence="1">
    <location>
        <begin position="136"/>
        <end position="146"/>
    </location>
</feature>
<name>A0A9B0U2R3_CHRAS</name>
<feature type="chain" id="PRO_5039458230" evidence="3">
    <location>
        <begin position="24"/>
        <end position="337"/>
    </location>
</feature>
<evidence type="ECO:0000313" key="4">
    <source>
        <dbReference type="Proteomes" id="UP000504623"/>
    </source>
</evidence>
<sequence length="337" mass="36764">MLTLAKILLISTFFSLLLLGSFGKENSEINTTDNNIEVLQTMRKKSIPLESEGKSEKENRENLNINTSISPTLEPLNEEIHTKTTFSSDWSIENSSGSIGPTSTFPTSPPLVIGFVSKLPLNSSVGNEHSLPALVSPSATSPATPSEEFTTSVNTLTNDTRNDPMNSSTTVNILSPAPTTKSVTPLIIEPTTWFSTISDSWTEFTSYQEKTTAQPTLKFTNSSKLFPNTEDPEEENRSTGVVFGAILGAILGASLLSLVGYLLCGRRKTDSFSHRRLYDDRNEPVLRLDNAPEPYDVSFGNSSYYNPTVTDSSMPGSQEQAHDGIPMDDIPPLRTSV</sequence>
<keyword evidence="2" id="KW-1133">Transmembrane helix</keyword>
<dbReference type="Proteomes" id="UP000504623">
    <property type="component" value="Unplaced"/>
</dbReference>